<dbReference type="EMBL" id="JAAGLI010000496">
    <property type="protein sequence ID" value="NEA24565.1"/>
    <property type="molecule type" value="Genomic_DNA"/>
</dbReference>
<feature type="region of interest" description="Disordered" evidence="1">
    <location>
        <begin position="399"/>
        <end position="421"/>
    </location>
</feature>
<comment type="caution">
    <text evidence="2">The sequence shown here is derived from an EMBL/GenBank/DDBJ whole genome shotgun (WGS) entry which is preliminary data.</text>
</comment>
<dbReference type="RefSeq" id="WP_163057738.1">
    <property type="nucleotide sequence ID" value="NZ_JAAGLI010000496.1"/>
</dbReference>
<proteinExistence type="predicted"/>
<evidence type="ECO:0000313" key="2">
    <source>
        <dbReference type="EMBL" id="NEA24565.1"/>
    </source>
</evidence>
<evidence type="ECO:0000313" key="3">
    <source>
        <dbReference type="Proteomes" id="UP000475532"/>
    </source>
</evidence>
<gene>
    <name evidence="2" type="ORF">G3I70_19010</name>
</gene>
<dbReference type="InterPro" id="IPR011990">
    <property type="entry name" value="TPR-like_helical_dom_sf"/>
</dbReference>
<sequence>MADLARIIEAIRLARAGDATAGGDAATLDAATRLHESAMAGGHDGDPFGMDAMLLATLAEYFALGEDLRRTTTCLLAAYLTDPDVLTEQARTLGERLVRNHVAAVGAEAWSQEVARLLLTARRVGSAALVGEVITKARLGRDAATPGSVPRSALLSDLSAALQTRFLRAGHVTDLDEAIDAARLAVAETPHEQLMWSLCHNNLGATLRVRYEVTSSVADLDESIEVLRVVADDPDTVSSPSHVHAVCNLGVALRQRYESGSDPGDLEESIRRCRDAVALATGYSPKLREYRSNLAGALLARPAITLRGSAEHPDPSEAIDLLRDALTAPTDDIVQEQLDRHRLAIALRHRFVLHHRSEDADESETILRGLLADTAGSRHHHALVLSTLSRLLLEQLRQAGTTGSPPRSLPRSSSAVPATDEVTAESLEAEALCVAREAVASIKPGHVARTTALITLREVLRHRWKRRHDRGDLDAIVSLDRDLVANDAASGWLRAVNLNHLGSDLSARHQLRHDSADLDDALAAYQAAAAAAPPEHAQHARALALHALALGEAAKRAPGTDRLDAAITKLDEALGVTPRNDPEWADQTLMQSVNRRIRFERAGDPADLNAAIRLARNALAADAGPRLTAKILSHLGAAHRTRYQHLGDSLDLNLAITVGRAAVMVTGAKPSADTGAVAHLSLAYLEQADRSQDPLHLYLAIELARVAVATQPADTPGPVRALDLSNLAIMLLRRAQQEHSTAQNRERDREEAVTALRDALALEPAQSPDRGRYLHNLGNVLLTTPETLNEAISVLRQAVDVTPADHPELGGRRWSLGLALLRRNRPDERHVAEALALWRSAVESGTTPAGVRALAAQSWGEVADGQESLHAYTKTVELLPILANHGLRRADKETTLAEWQGLAGAAAASALAVDRSDSAVELLESGRAVIWQQATGTGTELATLANTRPRLAARLGELRTMLDRQEPVR</sequence>
<dbReference type="SUPFAM" id="SSF48452">
    <property type="entry name" value="TPR-like"/>
    <property type="match status" value="2"/>
</dbReference>
<reference evidence="2 3" key="1">
    <citation type="submission" date="2020-01" db="EMBL/GenBank/DDBJ databases">
        <title>Insect and environment-associated Actinomycetes.</title>
        <authorList>
            <person name="Currrie C."/>
            <person name="Chevrette M."/>
            <person name="Carlson C."/>
            <person name="Stubbendieck R."/>
            <person name="Wendt-Pienkowski E."/>
        </authorList>
    </citation>
    <scope>NUCLEOTIDE SEQUENCE [LARGE SCALE GENOMIC DNA]</scope>
    <source>
        <strain evidence="2 3">SID10258</strain>
    </source>
</reference>
<evidence type="ECO:0000256" key="1">
    <source>
        <dbReference type="SAM" id="MobiDB-lite"/>
    </source>
</evidence>
<accession>A0A6L9QH21</accession>
<dbReference type="AlphaFoldDB" id="A0A6L9QH21"/>
<feature type="compositionally biased region" description="Low complexity" evidence="1">
    <location>
        <begin position="399"/>
        <end position="414"/>
    </location>
</feature>
<dbReference type="Gene3D" id="1.25.40.10">
    <property type="entry name" value="Tetratricopeptide repeat domain"/>
    <property type="match status" value="2"/>
</dbReference>
<protein>
    <submittedName>
        <fullName evidence="2">Uncharacterized protein</fullName>
    </submittedName>
</protein>
<organism evidence="2 3">
    <name type="scientific">Actinomadura bangladeshensis</name>
    <dbReference type="NCBI Taxonomy" id="453573"/>
    <lineage>
        <taxon>Bacteria</taxon>
        <taxon>Bacillati</taxon>
        <taxon>Actinomycetota</taxon>
        <taxon>Actinomycetes</taxon>
        <taxon>Streptosporangiales</taxon>
        <taxon>Thermomonosporaceae</taxon>
        <taxon>Actinomadura</taxon>
    </lineage>
</organism>
<name>A0A6L9QH21_9ACTN</name>
<dbReference type="Proteomes" id="UP000475532">
    <property type="component" value="Unassembled WGS sequence"/>
</dbReference>